<proteinExistence type="predicted"/>
<dbReference type="Pfam" id="PF06877">
    <property type="entry name" value="RraB"/>
    <property type="match status" value="1"/>
</dbReference>
<protein>
    <submittedName>
        <fullName evidence="2">Ribonuclease E inhibitor RraB</fullName>
    </submittedName>
</protein>
<name>A0A939EZD6_9BACT</name>
<accession>A0A939EZD6</accession>
<dbReference type="EMBL" id="JAFLQZ010000017">
    <property type="protein sequence ID" value="MBO0360273.1"/>
    <property type="molecule type" value="Genomic_DNA"/>
</dbReference>
<dbReference type="Gene3D" id="3.30.70.970">
    <property type="entry name" value="RraB-like"/>
    <property type="match status" value="1"/>
</dbReference>
<dbReference type="RefSeq" id="WP_206986213.1">
    <property type="nucleotide sequence ID" value="NZ_JAFLQZ010000017.1"/>
</dbReference>
<evidence type="ECO:0000313" key="3">
    <source>
        <dbReference type="Proteomes" id="UP000664144"/>
    </source>
</evidence>
<keyword evidence="3" id="KW-1185">Reference proteome</keyword>
<dbReference type="InterPro" id="IPR009671">
    <property type="entry name" value="RraB_dom"/>
</dbReference>
<dbReference type="Proteomes" id="UP000664144">
    <property type="component" value="Unassembled WGS sequence"/>
</dbReference>
<feature type="domain" description="Regulator of ribonuclease activity B" evidence="1">
    <location>
        <begin position="10"/>
        <end position="104"/>
    </location>
</feature>
<reference evidence="2" key="1">
    <citation type="submission" date="2021-03" db="EMBL/GenBank/DDBJ databases">
        <authorList>
            <person name="Kim M.K."/>
        </authorList>
    </citation>
    <scope>NUCLEOTIDE SEQUENCE</scope>
    <source>
        <strain evidence="2">BT186</strain>
    </source>
</reference>
<organism evidence="2 3">
    <name type="scientific">Hymenobacter telluris</name>
    <dbReference type="NCBI Taxonomy" id="2816474"/>
    <lineage>
        <taxon>Bacteria</taxon>
        <taxon>Pseudomonadati</taxon>
        <taxon>Bacteroidota</taxon>
        <taxon>Cytophagia</taxon>
        <taxon>Cytophagales</taxon>
        <taxon>Hymenobacteraceae</taxon>
        <taxon>Hymenobacter</taxon>
    </lineage>
</organism>
<dbReference type="SUPFAM" id="SSF89946">
    <property type="entry name" value="Hypothetical protein VC0424"/>
    <property type="match status" value="1"/>
</dbReference>
<evidence type="ECO:0000313" key="2">
    <source>
        <dbReference type="EMBL" id="MBO0360273.1"/>
    </source>
</evidence>
<dbReference type="AlphaFoldDB" id="A0A939EZD6"/>
<gene>
    <name evidence="2" type="ORF">J0X19_20100</name>
</gene>
<dbReference type="InterPro" id="IPR036701">
    <property type="entry name" value="RraB-like_sf"/>
</dbReference>
<evidence type="ECO:0000259" key="1">
    <source>
        <dbReference type="Pfam" id="PF06877"/>
    </source>
</evidence>
<sequence>MIASLHSLHDIFSKMADEGWDTSLMLKWGFFFFDKDKDKLLSLFTELEGHAYQLEELHQASDADWVLHVSKLDVLTPEKLHRRNVAFNELADHCSVELYDGWDVGQIE</sequence>
<comment type="caution">
    <text evidence="2">The sequence shown here is derived from an EMBL/GenBank/DDBJ whole genome shotgun (WGS) entry which is preliminary data.</text>
</comment>